<dbReference type="AlphaFoldDB" id="A0A8C9REF0"/>
<keyword evidence="4 10" id="KW-0863">Zinc-finger</keyword>
<dbReference type="FunFam" id="3.30.160.60:FF:001119">
    <property type="entry name" value="zinc finger protein 408"/>
    <property type="match status" value="1"/>
</dbReference>
<dbReference type="FunFam" id="3.30.160.60:FF:001136">
    <property type="entry name" value="Zinc finger protein 408"/>
    <property type="match status" value="1"/>
</dbReference>
<keyword evidence="7" id="KW-0238">DNA-binding</keyword>
<protein>
    <submittedName>
        <fullName evidence="15">Zinc finger protein 408</fullName>
    </submittedName>
</protein>
<keyword evidence="5" id="KW-0862">Zinc</keyword>
<evidence type="ECO:0000313" key="15">
    <source>
        <dbReference type="Ensembl" id="ENSSFOP00015014276.1"/>
    </source>
</evidence>
<dbReference type="PROSITE" id="PS50280">
    <property type="entry name" value="SET"/>
    <property type="match status" value="1"/>
</dbReference>
<evidence type="ECO:0000259" key="14">
    <source>
        <dbReference type="PROSITE" id="PS50280"/>
    </source>
</evidence>
<keyword evidence="12" id="KW-0732">Signal</keyword>
<feature type="compositionally biased region" description="Basic and acidic residues" evidence="11">
    <location>
        <begin position="301"/>
        <end position="310"/>
    </location>
</feature>
<feature type="signal peptide" evidence="12">
    <location>
        <begin position="1"/>
        <end position="22"/>
    </location>
</feature>
<feature type="domain" description="C2H2-type" evidence="13">
    <location>
        <begin position="705"/>
        <end position="732"/>
    </location>
</feature>
<feature type="compositionally biased region" description="Basic and acidic residues" evidence="11">
    <location>
        <begin position="349"/>
        <end position="364"/>
    </location>
</feature>
<dbReference type="Gene3D" id="3.30.160.60">
    <property type="entry name" value="Classic Zinc Finger"/>
    <property type="match status" value="10"/>
</dbReference>
<dbReference type="InterPro" id="IPR001214">
    <property type="entry name" value="SET_dom"/>
</dbReference>
<dbReference type="Pfam" id="PF13912">
    <property type="entry name" value="zf-C2H2_6"/>
    <property type="match status" value="1"/>
</dbReference>
<dbReference type="InterPro" id="IPR036236">
    <property type="entry name" value="Znf_C2H2_sf"/>
</dbReference>
<feature type="domain" description="C2H2-type" evidence="13">
    <location>
        <begin position="588"/>
        <end position="615"/>
    </location>
</feature>
<reference evidence="15" key="2">
    <citation type="submission" date="2025-08" db="UniProtKB">
        <authorList>
            <consortium name="Ensembl"/>
        </authorList>
    </citation>
    <scope>IDENTIFICATION</scope>
</reference>
<dbReference type="OrthoDB" id="8117402at2759"/>
<keyword evidence="16" id="KW-1185">Reference proteome</keyword>
<dbReference type="GO" id="GO:0008270">
    <property type="term" value="F:zinc ion binding"/>
    <property type="evidence" value="ECO:0007669"/>
    <property type="project" value="UniProtKB-KW"/>
</dbReference>
<dbReference type="FunFam" id="3.30.160.60:FF:000624">
    <property type="entry name" value="zinc finger protein 697"/>
    <property type="match status" value="1"/>
</dbReference>
<evidence type="ECO:0000256" key="7">
    <source>
        <dbReference type="ARBA" id="ARBA00023125"/>
    </source>
</evidence>
<name>A0A8C9REF0_SCLFO</name>
<dbReference type="InterPro" id="IPR046341">
    <property type="entry name" value="SET_dom_sf"/>
</dbReference>
<evidence type="ECO:0000256" key="12">
    <source>
        <dbReference type="SAM" id="SignalP"/>
    </source>
</evidence>
<dbReference type="Proteomes" id="UP000694397">
    <property type="component" value="Chromosome 11"/>
</dbReference>
<organism evidence="15 16">
    <name type="scientific">Scleropages formosus</name>
    <name type="common">Asian bonytongue</name>
    <name type="synonym">Osteoglossum formosum</name>
    <dbReference type="NCBI Taxonomy" id="113540"/>
    <lineage>
        <taxon>Eukaryota</taxon>
        <taxon>Metazoa</taxon>
        <taxon>Chordata</taxon>
        <taxon>Craniata</taxon>
        <taxon>Vertebrata</taxon>
        <taxon>Euteleostomi</taxon>
        <taxon>Actinopterygii</taxon>
        <taxon>Neopterygii</taxon>
        <taxon>Teleostei</taxon>
        <taxon>Osteoglossocephala</taxon>
        <taxon>Osteoglossomorpha</taxon>
        <taxon>Osteoglossiformes</taxon>
        <taxon>Osteoglossidae</taxon>
        <taxon>Scleropages</taxon>
    </lineage>
</organism>
<feature type="domain" description="SET" evidence="14">
    <location>
        <begin position="122"/>
        <end position="221"/>
    </location>
</feature>
<dbReference type="FunFam" id="3.30.160.60:FF:001465">
    <property type="entry name" value="Zinc finger protein 560"/>
    <property type="match status" value="1"/>
</dbReference>
<feature type="compositionally biased region" description="Polar residues" evidence="11">
    <location>
        <begin position="261"/>
        <end position="284"/>
    </location>
</feature>
<accession>A0A8C9REF0</accession>
<dbReference type="FunFam" id="3.30.160.60:FF:000446">
    <property type="entry name" value="Zinc finger protein"/>
    <property type="match status" value="1"/>
</dbReference>
<evidence type="ECO:0000256" key="3">
    <source>
        <dbReference type="ARBA" id="ARBA00022737"/>
    </source>
</evidence>
<feature type="domain" description="C2H2-type" evidence="13">
    <location>
        <begin position="650"/>
        <end position="677"/>
    </location>
</feature>
<evidence type="ECO:0000256" key="11">
    <source>
        <dbReference type="SAM" id="MobiDB-lite"/>
    </source>
</evidence>
<dbReference type="FunFam" id="3.30.160.60:FF:001101">
    <property type="entry name" value="Zinc finger protein 408"/>
    <property type="match status" value="1"/>
</dbReference>
<evidence type="ECO:0000256" key="5">
    <source>
        <dbReference type="ARBA" id="ARBA00022833"/>
    </source>
</evidence>
<evidence type="ECO:0000256" key="10">
    <source>
        <dbReference type="PROSITE-ProRule" id="PRU00042"/>
    </source>
</evidence>
<feature type="compositionally biased region" description="Basic residues" evidence="11">
    <location>
        <begin position="811"/>
        <end position="821"/>
    </location>
</feature>
<keyword evidence="9" id="KW-0539">Nucleus</keyword>
<keyword evidence="2" id="KW-0479">Metal-binding</keyword>
<feature type="domain" description="C2H2-type" evidence="13">
    <location>
        <begin position="622"/>
        <end position="649"/>
    </location>
</feature>
<proteinExistence type="predicted"/>
<feature type="region of interest" description="Disordered" evidence="11">
    <location>
        <begin position="240"/>
        <end position="403"/>
    </location>
</feature>
<feature type="compositionally biased region" description="Basic residues" evidence="11">
    <location>
        <begin position="313"/>
        <end position="328"/>
    </location>
</feature>
<feature type="domain" description="C2H2-type" evidence="13">
    <location>
        <begin position="532"/>
        <end position="559"/>
    </location>
</feature>
<feature type="domain" description="C2H2-type" evidence="13">
    <location>
        <begin position="560"/>
        <end position="587"/>
    </location>
</feature>
<dbReference type="GeneTree" id="ENSGT00930000151062"/>
<evidence type="ECO:0000256" key="1">
    <source>
        <dbReference type="ARBA" id="ARBA00004123"/>
    </source>
</evidence>
<keyword evidence="3" id="KW-0677">Repeat</keyword>
<keyword evidence="8" id="KW-0804">Transcription</keyword>
<dbReference type="PROSITE" id="PS00028">
    <property type="entry name" value="ZINC_FINGER_C2H2_1"/>
    <property type="match status" value="10"/>
</dbReference>
<feature type="domain" description="C2H2-type" evidence="13">
    <location>
        <begin position="504"/>
        <end position="531"/>
    </location>
</feature>
<gene>
    <name evidence="15" type="primary">znf408</name>
</gene>
<keyword evidence="6" id="KW-0805">Transcription regulation</keyword>
<dbReference type="PROSITE" id="PS50157">
    <property type="entry name" value="ZINC_FINGER_C2H2_2"/>
    <property type="match status" value="10"/>
</dbReference>
<feature type="domain" description="C2H2-type" evidence="13">
    <location>
        <begin position="733"/>
        <end position="760"/>
    </location>
</feature>
<reference evidence="15" key="3">
    <citation type="submission" date="2025-09" db="UniProtKB">
        <authorList>
            <consortium name="Ensembl"/>
        </authorList>
    </citation>
    <scope>IDENTIFICATION</scope>
</reference>
<feature type="domain" description="C2H2-type" evidence="13">
    <location>
        <begin position="761"/>
        <end position="788"/>
    </location>
</feature>
<evidence type="ECO:0000259" key="13">
    <source>
        <dbReference type="PROSITE" id="PS50157"/>
    </source>
</evidence>
<evidence type="ECO:0000313" key="16">
    <source>
        <dbReference type="Proteomes" id="UP000694397"/>
    </source>
</evidence>
<dbReference type="GO" id="GO:0005634">
    <property type="term" value="C:nucleus"/>
    <property type="evidence" value="ECO:0007669"/>
    <property type="project" value="UniProtKB-SubCell"/>
</dbReference>
<dbReference type="Pfam" id="PF00096">
    <property type="entry name" value="zf-C2H2"/>
    <property type="match status" value="7"/>
</dbReference>
<evidence type="ECO:0000256" key="2">
    <source>
        <dbReference type="ARBA" id="ARBA00022723"/>
    </source>
</evidence>
<evidence type="ECO:0000256" key="8">
    <source>
        <dbReference type="ARBA" id="ARBA00023163"/>
    </source>
</evidence>
<feature type="domain" description="C2H2-type" evidence="13">
    <location>
        <begin position="678"/>
        <end position="705"/>
    </location>
</feature>
<feature type="region of interest" description="Disordered" evidence="11">
    <location>
        <begin position="779"/>
        <end position="825"/>
    </location>
</feature>
<comment type="subcellular location">
    <subcellularLocation>
        <location evidence="1">Nucleus</location>
    </subcellularLocation>
</comment>
<evidence type="ECO:0000256" key="9">
    <source>
        <dbReference type="ARBA" id="ARBA00023242"/>
    </source>
</evidence>
<evidence type="ECO:0000256" key="4">
    <source>
        <dbReference type="ARBA" id="ARBA00022771"/>
    </source>
</evidence>
<dbReference type="SMART" id="SM00355">
    <property type="entry name" value="ZnF_C2H2"/>
    <property type="match status" value="10"/>
</dbReference>
<dbReference type="GO" id="GO:0061298">
    <property type="term" value="P:retina vasculature development in camera-type eye"/>
    <property type="evidence" value="ECO:0007669"/>
    <property type="project" value="Ensembl"/>
</dbReference>
<dbReference type="GO" id="GO:0000122">
    <property type="term" value="P:negative regulation of transcription by RNA polymerase II"/>
    <property type="evidence" value="ECO:0007669"/>
    <property type="project" value="UniProtKB-ARBA"/>
</dbReference>
<dbReference type="PANTHER" id="PTHR16515">
    <property type="entry name" value="PR DOMAIN ZINC FINGER PROTEIN"/>
    <property type="match status" value="1"/>
</dbReference>
<dbReference type="InterPro" id="IPR013087">
    <property type="entry name" value="Znf_C2H2_type"/>
</dbReference>
<dbReference type="PANTHER" id="PTHR16515:SF49">
    <property type="entry name" value="GASTRULA ZINC FINGER PROTEIN XLCGF49.1-LIKE-RELATED"/>
    <property type="match status" value="1"/>
</dbReference>
<dbReference type="FunFam" id="3.30.160.60:FF:000849">
    <property type="entry name" value="Zinc finger protein 408"/>
    <property type="match status" value="2"/>
</dbReference>
<feature type="chain" id="PRO_5034260179" evidence="12">
    <location>
        <begin position="23"/>
        <end position="937"/>
    </location>
</feature>
<reference evidence="15 16" key="1">
    <citation type="submission" date="2019-04" db="EMBL/GenBank/DDBJ databases">
        <authorList>
            <consortium name="Wellcome Sanger Institute Data Sharing"/>
        </authorList>
    </citation>
    <scope>NUCLEOTIDE SEQUENCE [LARGE SCALE GENOMIC DNA]</scope>
</reference>
<dbReference type="InterPro" id="IPR050331">
    <property type="entry name" value="Zinc_finger"/>
</dbReference>
<feature type="region of interest" description="Disordered" evidence="11">
    <location>
        <begin position="417"/>
        <end position="464"/>
    </location>
</feature>
<dbReference type="Ensembl" id="ENSSFOT00015014448.2">
    <property type="protein sequence ID" value="ENSSFOP00015014276.1"/>
    <property type="gene ID" value="ENSSFOG00015009198.2"/>
</dbReference>
<sequence length="937" mass="103817">MPLQKVIMLYTCTFTFLHLTDAFLQSDIKLNNHLYTNKAGDSCCIGSGKVPSVLKGTTARVGLKPTTFSLYHYCPKYCNTCRHVVKHFFCLCLVATDMGKESGTHPSRTQELLHRVLKAVPRGLTVGPSLANSGHLGLWCVGNTLQKGTLLGEVHNQGELEESSRIAAHGMHNDSSYWMKFACVVSNKEERNVAIHSVGGRACFRVCEDIRPGTELLICLEEQRGLAELLEQEEVCEAESAAQSLPVENNGSQSKDETASEQRIQLADTNSSQGSEKPTTSDLNGPSAGNHAVPNTMDPQADGKHVDDTPRTCVKRKKTHVGQMRKKPLRDPEKRKTKRSGESNTPKLNADRIVGEGEAGHSVEKMPSGTGVLGERVCGAEPTSAPSRSSSRLAAKPRKVHTLVSRIQKRLQERKMRVLEQQGSETSPATGSEGGAPAHGAESGKQSSDIPGGENEDRPPPHSATQEIAEEVLQDFEVRTQEAVRSGIATLLDIFSFDARERRYKCDECDKSFFQLCHLKKHKFTHSDFKPYLCTECGKNYSSQESFRAHLLMHKGERPFKCQQCDKSYGLKRDLKEHEVLHTGQRPFVCDVCGKAFVRRPSLRIHREAHRSKEANVKATKPKCNVCGKELANSGSLRNHMRLHTGERPYPCPHCGKTFRQRGNLLGHLRIHTGEKPYKCDHCDQHFSQVPELRRHLISHTGEAYLCPVCGKALRDPHTLRAHERLHTGERPYKCDVCGKGYTLATKLRRHQKSHLEEKPHKCTICGASYTLMQSLVRHQQAHRRKEDQAAGEQAEAQEDLECGHPAPVKGRPRKGGRKASAKTGTRLLGEQPVVYVQNLALIPSSDEVIIGPTSPFRDEVPLTRDRVMHEIADNSAGEPGQEHIQLSEDVIEIIISDSTSKCIIVEDPTTHGNMVILQGDDGLSSVAETVEIETGT</sequence>
<feature type="compositionally biased region" description="Low complexity" evidence="11">
    <location>
        <begin position="382"/>
        <end position="394"/>
    </location>
</feature>
<dbReference type="Gene3D" id="2.170.270.10">
    <property type="entry name" value="SET domain"/>
    <property type="match status" value="1"/>
</dbReference>
<dbReference type="FunFam" id="3.30.160.60:FF:000065">
    <property type="entry name" value="B-cell CLL/lymphoma 6, member B"/>
    <property type="match status" value="1"/>
</dbReference>
<dbReference type="SUPFAM" id="SSF57667">
    <property type="entry name" value="beta-beta-alpha zinc fingers"/>
    <property type="match status" value="5"/>
</dbReference>
<dbReference type="GO" id="GO:0003677">
    <property type="term" value="F:DNA binding"/>
    <property type="evidence" value="ECO:0007669"/>
    <property type="project" value="UniProtKB-KW"/>
</dbReference>
<dbReference type="FunFam" id="3.30.160.60:FF:000358">
    <property type="entry name" value="zinc finger protein 24"/>
    <property type="match status" value="1"/>
</dbReference>
<evidence type="ECO:0000256" key="6">
    <source>
        <dbReference type="ARBA" id="ARBA00023015"/>
    </source>
</evidence>
<feature type="compositionally biased region" description="Polar residues" evidence="11">
    <location>
        <begin position="421"/>
        <end position="430"/>
    </location>
</feature>